<protein>
    <submittedName>
        <fullName evidence="2">Protein required for attachment to host cells</fullName>
    </submittedName>
</protein>
<dbReference type="STRING" id="440168.SAMN04487974_10584"/>
<evidence type="ECO:0000313" key="2">
    <source>
        <dbReference type="EMBL" id="SDG64660.1"/>
    </source>
</evidence>
<sequence length="151" mass="17083">MQDMDFQVDNKAWVLVADGEKALFFQNDGTRKSPDFRVVRELEQDNPPTREQGTQAPGRMYDGGPNQRSAVEQTDWHRLAAERFAKDAAALLYKYAHSNRFKEIVLCAAPRVLGELRKELHPEVANRVIGEVPKTLTNHPVDKIEKILSAG</sequence>
<reference evidence="2 3" key="1">
    <citation type="submission" date="2016-10" db="EMBL/GenBank/DDBJ databases">
        <authorList>
            <person name="de Groot N.N."/>
        </authorList>
    </citation>
    <scope>NUCLEOTIDE SEQUENCE [LARGE SCALE GENOMIC DNA]</scope>
    <source>
        <strain evidence="2 3">CGMCC 1.10267</strain>
    </source>
</reference>
<evidence type="ECO:0000313" key="3">
    <source>
        <dbReference type="Proteomes" id="UP000199495"/>
    </source>
</evidence>
<dbReference type="EMBL" id="FNCS01000005">
    <property type="protein sequence ID" value="SDG64660.1"/>
    <property type="molecule type" value="Genomic_DNA"/>
</dbReference>
<feature type="compositionally biased region" description="Polar residues" evidence="1">
    <location>
        <begin position="46"/>
        <end position="55"/>
    </location>
</feature>
<gene>
    <name evidence="2" type="ORF">SAMN04487974_10584</name>
</gene>
<dbReference type="OrthoDB" id="9812459at2"/>
<dbReference type="Pfam" id="PF18856">
    <property type="entry name" value="baeRF_family12"/>
    <property type="match status" value="1"/>
</dbReference>
<proteinExistence type="predicted"/>
<organism evidence="2 3">
    <name type="scientific">Pelagibacterium luteolum</name>
    <dbReference type="NCBI Taxonomy" id="440168"/>
    <lineage>
        <taxon>Bacteria</taxon>
        <taxon>Pseudomonadati</taxon>
        <taxon>Pseudomonadota</taxon>
        <taxon>Alphaproteobacteria</taxon>
        <taxon>Hyphomicrobiales</taxon>
        <taxon>Devosiaceae</taxon>
        <taxon>Pelagibacterium</taxon>
    </lineage>
</organism>
<dbReference type="InterPro" id="IPR041374">
    <property type="entry name" value="BaeRF_family12"/>
</dbReference>
<evidence type="ECO:0000256" key="1">
    <source>
        <dbReference type="SAM" id="MobiDB-lite"/>
    </source>
</evidence>
<keyword evidence="3" id="KW-1185">Reference proteome</keyword>
<accession>A0A1G7W0K0</accession>
<name>A0A1G7W0K0_9HYPH</name>
<dbReference type="Proteomes" id="UP000199495">
    <property type="component" value="Unassembled WGS sequence"/>
</dbReference>
<dbReference type="Gene3D" id="3.30.420.60">
    <property type="entry name" value="eRF1 domain 2"/>
    <property type="match status" value="1"/>
</dbReference>
<dbReference type="RefSeq" id="WP_090595904.1">
    <property type="nucleotide sequence ID" value="NZ_FNCS01000005.1"/>
</dbReference>
<dbReference type="InterPro" id="IPR042226">
    <property type="entry name" value="eFR1_2_sf"/>
</dbReference>
<feature type="region of interest" description="Disordered" evidence="1">
    <location>
        <begin position="42"/>
        <end position="69"/>
    </location>
</feature>
<dbReference type="AlphaFoldDB" id="A0A1G7W0K0"/>